<evidence type="ECO:0000313" key="6">
    <source>
        <dbReference type="EMBL" id="AHG93305.1"/>
    </source>
</evidence>
<reference evidence="6 7" key="1">
    <citation type="journal article" date="2014" name="Genome Announc.">
        <title>Genome Sequence and Methylome of Soil Bacterium Gemmatirosa kalamazoonensis KBS708T, a Member of the Rarely Cultivated Gemmatimonadetes Phylum.</title>
        <authorList>
            <person name="Debruyn J.M."/>
            <person name="Radosevich M."/>
            <person name="Wommack K.E."/>
            <person name="Polson S.W."/>
            <person name="Hauser L.J."/>
            <person name="Fawaz M.N."/>
            <person name="Korlach J."/>
            <person name="Tsai Y.C."/>
        </authorList>
    </citation>
    <scope>NUCLEOTIDE SEQUENCE [LARGE SCALE GENOMIC DNA]</scope>
    <source>
        <strain evidence="6 7">KBS708</strain>
        <plasmid evidence="7">Plasmid 2</plasmid>
    </source>
</reference>
<dbReference type="InterPro" id="IPR050109">
    <property type="entry name" value="HTH-type_TetR-like_transc_reg"/>
</dbReference>
<dbReference type="PRINTS" id="PR00455">
    <property type="entry name" value="HTHTETR"/>
</dbReference>
<dbReference type="GO" id="GO:0003700">
    <property type="term" value="F:DNA-binding transcription factor activity"/>
    <property type="evidence" value="ECO:0007669"/>
    <property type="project" value="TreeGrafter"/>
</dbReference>
<dbReference type="InParanoid" id="W0RSM5"/>
<dbReference type="Proteomes" id="UP000019151">
    <property type="component" value="Plasmid 2"/>
</dbReference>
<dbReference type="OrthoDB" id="63332at2"/>
<keyword evidence="3" id="KW-0804">Transcription</keyword>
<evidence type="ECO:0000313" key="7">
    <source>
        <dbReference type="Proteomes" id="UP000019151"/>
    </source>
</evidence>
<keyword evidence="1" id="KW-0805">Transcription regulation</keyword>
<geneLocation type="plasmid" evidence="6 7">
    <name>2</name>
</geneLocation>
<organism evidence="6 7">
    <name type="scientific">Gemmatirosa kalamazoonensis</name>
    <dbReference type="NCBI Taxonomy" id="861299"/>
    <lineage>
        <taxon>Bacteria</taxon>
        <taxon>Pseudomonadati</taxon>
        <taxon>Gemmatimonadota</taxon>
        <taxon>Gemmatimonadia</taxon>
        <taxon>Gemmatimonadales</taxon>
        <taxon>Gemmatimonadaceae</taxon>
        <taxon>Gemmatirosa</taxon>
    </lineage>
</organism>
<dbReference type="AlphaFoldDB" id="W0RSM5"/>
<feature type="domain" description="HTH tetR-type" evidence="5">
    <location>
        <begin position="18"/>
        <end position="78"/>
    </location>
</feature>
<dbReference type="GO" id="GO:0000976">
    <property type="term" value="F:transcription cis-regulatory region binding"/>
    <property type="evidence" value="ECO:0007669"/>
    <property type="project" value="TreeGrafter"/>
</dbReference>
<evidence type="ECO:0000259" key="5">
    <source>
        <dbReference type="PROSITE" id="PS50977"/>
    </source>
</evidence>
<keyword evidence="2 4" id="KW-0238">DNA-binding</keyword>
<dbReference type="HOGENOM" id="CLU_1254463_0_0_0"/>
<name>W0RSM5_9BACT</name>
<accession>W0RSM5</accession>
<keyword evidence="6" id="KW-0614">Plasmid</keyword>
<dbReference type="EMBL" id="CP007130">
    <property type="protein sequence ID" value="AHG93305.1"/>
    <property type="molecule type" value="Genomic_DNA"/>
</dbReference>
<dbReference type="PANTHER" id="PTHR30055">
    <property type="entry name" value="HTH-TYPE TRANSCRIPTIONAL REGULATOR RUTR"/>
    <property type="match status" value="1"/>
</dbReference>
<dbReference type="RefSeq" id="WP_104023466.1">
    <property type="nucleotide sequence ID" value="NZ_CP007130.1"/>
</dbReference>
<gene>
    <name evidence="6" type="ORF">J421_5770</name>
</gene>
<dbReference type="eggNOG" id="COG1309">
    <property type="taxonomic scope" value="Bacteria"/>
</dbReference>
<protein>
    <submittedName>
        <fullName evidence="6">Regulatory protein TetR</fullName>
    </submittedName>
</protein>
<dbReference type="SUPFAM" id="SSF46689">
    <property type="entry name" value="Homeodomain-like"/>
    <property type="match status" value="1"/>
</dbReference>
<evidence type="ECO:0000256" key="3">
    <source>
        <dbReference type="ARBA" id="ARBA00023163"/>
    </source>
</evidence>
<dbReference type="Gene3D" id="1.10.357.10">
    <property type="entry name" value="Tetracycline Repressor, domain 2"/>
    <property type="match status" value="1"/>
</dbReference>
<dbReference type="InterPro" id="IPR009057">
    <property type="entry name" value="Homeodomain-like_sf"/>
</dbReference>
<evidence type="ECO:0000256" key="1">
    <source>
        <dbReference type="ARBA" id="ARBA00023015"/>
    </source>
</evidence>
<dbReference type="InterPro" id="IPR001647">
    <property type="entry name" value="HTH_TetR"/>
</dbReference>
<dbReference type="KEGG" id="gba:J421_5770"/>
<evidence type="ECO:0000256" key="2">
    <source>
        <dbReference type="ARBA" id="ARBA00023125"/>
    </source>
</evidence>
<evidence type="ECO:0000256" key="4">
    <source>
        <dbReference type="PROSITE-ProRule" id="PRU00335"/>
    </source>
</evidence>
<feature type="DNA-binding region" description="H-T-H motif" evidence="4">
    <location>
        <begin position="41"/>
        <end position="60"/>
    </location>
</feature>
<dbReference type="Pfam" id="PF00440">
    <property type="entry name" value="TetR_N"/>
    <property type="match status" value="1"/>
</dbReference>
<dbReference type="PROSITE" id="PS50977">
    <property type="entry name" value="HTH_TETR_2"/>
    <property type="match status" value="1"/>
</dbReference>
<sequence>MHNRTPDGVIAPQQQRSRDTLARLLKATTEALETHGLDGATIPRIAAAAGVAPASIYRRFRDRNALVRAALVDALETGATARQTMLRLEAFPDRTLEGVVRGLVAITARQYRAQPGLMRALTRFIETDTDDEFRSRALALVAGNFQGITDLLLAFRDEIAAPDPRRAIMFALLTMATVIEVRALETVSMWHELMPVSDQELEAEVTRTVLAYLRLPAR</sequence>
<keyword evidence="7" id="KW-1185">Reference proteome</keyword>
<proteinExistence type="predicted"/>
<dbReference type="PANTHER" id="PTHR30055:SF234">
    <property type="entry name" value="HTH-TYPE TRANSCRIPTIONAL REGULATOR BETI"/>
    <property type="match status" value="1"/>
</dbReference>